<dbReference type="GO" id="GO:0000155">
    <property type="term" value="F:phosphorelay sensor kinase activity"/>
    <property type="evidence" value="ECO:0007669"/>
    <property type="project" value="InterPro"/>
</dbReference>
<accession>A0A841SZN7</accession>
<dbReference type="InterPro" id="IPR003661">
    <property type="entry name" value="HisK_dim/P_dom"/>
</dbReference>
<evidence type="ECO:0000256" key="4">
    <source>
        <dbReference type="ARBA" id="ARBA00022475"/>
    </source>
</evidence>
<feature type="transmembrane region" description="Helical" evidence="14">
    <location>
        <begin position="34"/>
        <end position="54"/>
    </location>
</feature>
<dbReference type="GO" id="GO:0004721">
    <property type="term" value="F:phosphoprotein phosphatase activity"/>
    <property type="evidence" value="ECO:0007669"/>
    <property type="project" value="TreeGrafter"/>
</dbReference>
<keyword evidence="9 16" id="KW-0418">Kinase</keyword>
<reference evidence="16 17" key="1">
    <citation type="submission" date="2020-08" db="EMBL/GenBank/DDBJ databases">
        <title>Cohnella phylogeny.</title>
        <authorList>
            <person name="Dunlap C."/>
        </authorList>
    </citation>
    <scope>NUCLEOTIDE SEQUENCE [LARGE SCALE GENOMIC DNA]</scope>
    <source>
        <strain evidence="16 17">DSM 25241</strain>
    </source>
</reference>
<dbReference type="RefSeq" id="WP_185122863.1">
    <property type="nucleotide sequence ID" value="NZ_JACJVQ010000024.1"/>
</dbReference>
<proteinExistence type="predicted"/>
<comment type="caution">
    <text evidence="16">The sequence shown here is derived from an EMBL/GenBank/DDBJ whole genome shotgun (WGS) entry which is preliminary data.</text>
</comment>
<evidence type="ECO:0000313" key="17">
    <source>
        <dbReference type="Proteomes" id="UP000535838"/>
    </source>
</evidence>
<comment type="catalytic activity">
    <reaction evidence="1">
        <text>ATP + protein L-histidine = ADP + protein N-phospho-L-histidine.</text>
        <dbReference type="EC" id="2.7.13.3"/>
    </reaction>
</comment>
<keyword evidence="5" id="KW-0597">Phosphoprotein</keyword>
<dbReference type="EMBL" id="JACJVQ010000024">
    <property type="protein sequence ID" value="MBB6637653.1"/>
    <property type="molecule type" value="Genomic_DNA"/>
</dbReference>
<dbReference type="AlphaFoldDB" id="A0A841SZN7"/>
<protein>
    <recommendedName>
        <fullName evidence="3">histidine kinase</fullName>
        <ecNumber evidence="3">2.7.13.3</ecNumber>
    </recommendedName>
</protein>
<dbReference type="EC" id="2.7.13.3" evidence="3"/>
<dbReference type="InterPro" id="IPR036890">
    <property type="entry name" value="HATPase_C_sf"/>
</dbReference>
<comment type="subcellular location">
    <subcellularLocation>
        <location evidence="2">Cell membrane</location>
        <topology evidence="2">Multi-pass membrane protein</topology>
    </subcellularLocation>
</comment>
<keyword evidence="13 14" id="KW-0472">Membrane</keyword>
<dbReference type="Proteomes" id="UP000535838">
    <property type="component" value="Unassembled WGS sequence"/>
</dbReference>
<evidence type="ECO:0000256" key="2">
    <source>
        <dbReference type="ARBA" id="ARBA00004651"/>
    </source>
</evidence>
<dbReference type="InterPro" id="IPR005467">
    <property type="entry name" value="His_kinase_dom"/>
</dbReference>
<dbReference type="GO" id="GO:0005886">
    <property type="term" value="C:plasma membrane"/>
    <property type="evidence" value="ECO:0007669"/>
    <property type="project" value="UniProtKB-SubCell"/>
</dbReference>
<dbReference type="InterPro" id="IPR004358">
    <property type="entry name" value="Sig_transdc_His_kin-like_C"/>
</dbReference>
<evidence type="ECO:0000256" key="14">
    <source>
        <dbReference type="SAM" id="Phobius"/>
    </source>
</evidence>
<name>A0A841SZN7_9BACL</name>
<evidence type="ECO:0000256" key="13">
    <source>
        <dbReference type="ARBA" id="ARBA00023136"/>
    </source>
</evidence>
<keyword evidence="12" id="KW-0902">Two-component regulatory system</keyword>
<keyword evidence="7 14" id="KW-0812">Transmembrane</keyword>
<dbReference type="GO" id="GO:0005524">
    <property type="term" value="F:ATP binding"/>
    <property type="evidence" value="ECO:0007669"/>
    <property type="project" value="UniProtKB-KW"/>
</dbReference>
<keyword evidence="8" id="KW-0547">Nucleotide-binding</keyword>
<evidence type="ECO:0000256" key="5">
    <source>
        <dbReference type="ARBA" id="ARBA00022553"/>
    </source>
</evidence>
<evidence type="ECO:0000259" key="15">
    <source>
        <dbReference type="PROSITE" id="PS50109"/>
    </source>
</evidence>
<evidence type="ECO:0000256" key="8">
    <source>
        <dbReference type="ARBA" id="ARBA00022741"/>
    </source>
</evidence>
<evidence type="ECO:0000256" key="12">
    <source>
        <dbReference type="ARBA" id="ARBA00023012"/>
    </source>
</evidence>
<dbReference type="InterPro" id="IPR050351">
    <property type="entry name" value="BphY/WalK/GraS-like"/>
</dbReference>
<dbReference type="PRINTS" id="PR00344">
    <property type="entry name" value="BCTRLSENSOR"/>
</dbReference>
<keyword evidence="17" id="KW-1185">Reference proteome</keyword>
<dbReference type="SMART" id="SM00388">
    <property type="entry name" value="HisKA"/>
    <property type="match status" value="1"/>
</dbReference>
<dbReference type="PROSITE" id="PS50109">
    <property type="entry name" value="HIS_KIN"/>
    <property type="match status" value="1"/>
</dbReference>
<evidence type="ECO:0000256" key="6">
    <source>
        <dbReference type="ARBA" id="ARBA00022679"/>
    </source>
</evidence>
<evidence type="ECO:0000256" key="1">
    <source>
        <dbReference type="ARBA" id="ARBA00000085"/>
    </source>
</evidence>
<organism evidence="16 17">
    <name type="scientific">Cohnella thailandensis</name>
    <dbReference type="NCBI Taxonomy" id="557557"/>
    <lineage>
        <taxon>Bacteria</taxon>
        <taxon>Bacillati</taxon>
        <taxon>Bacillota</taxon>
        <taxon>Bacilli</taxon>
        <taxon>Bacillales</taxon>
        <taxon>Paenibacillaceae</taxon>
        <taxon>Cohnella</taxon>
    </lineage>
</organism>
<feature type="transmembrane region" description="Helical" evidence="14">
    <location>
        <begin position="9"/>
        <end position="28"/>
    </location>
</feature>
<evidence type="ECO:0000256" key="10">
    <source>
        <dbReference type="ARBA" id="ARBA00022840"/>
    </source>
</evidence>
<evidence type="ECO:0000313" key="16">
    <source>
        <dbReference type="EMBL" id="MBB6637653.1"/>
    </source>
</evidence>
<dbReference type="SUPFAM" id="SSF55874">
    <property type="entry name" value="ATPase domain of HSP90 chaperone/DNA topoisomerase II/histidine kinase"/>
    <property type="match status" value="1"/>
</dbReference>
<evidence type="ECO:0000256" key="7">
    <source>
        <dbReference type="ARBA" id="ARBA00022692"/>
    </source>
</evidence>
<dbReference type="PANTHER" id="PTHR45453">
    <property type="entry name" value="PHOSPHATE REGULON SENSOR PROTEIN PHOR"/>
    <property type="match status" value="1"/>
</dbReference>
<evidence type="ECO:0000256" key="9">
    <source>
        <dbReference type="ARBA" id="ARBA00022777"/>
    </source>
</evidence>
<dbReference type="CDD" id="cd00082">
    <property type="entry name" value="HisKA"/>
    <property type="match status" value="1"/>
</dbReference>
<keyword evidence="6" id="KW-0808">Transferase</keyword>
<evidence type="ECO:0000256" key="3">
    <source>
        <dbReference type="ARBA" id="ARBA00012438"/>
    </source>
</evidence>
<dbReference type="Gene3D" id="3.30.565.10">
    <property type="entry name" value="Histidine kinase-like ATPase, C-terminal domain"/>
    <property type="match status" value="1"/>
</dbReference>
<keyword evidence="10" id="KW-0067">ATP-binding</keyword>
<gene>
    <name evidence="16" type="ORF">H7B67_26315</name>
</gene>
<feature type="domain" description="Histidine kinase" evidence="15">
    <location>
        <begin position="120"/>
        <end position="328"/>
    </location>
</feature>
<keyword evidence="4" id="KW-1003">Cell membrane</keyword>
<dbReference type="InterPro" id="IPR003594">
    <property type="entry name" value="HATPase_dom"/>
</dbReference>
<dbReference type="SMART" id="SM00387">
    <property type="entry name" value="HATPase_c"/>
    <property type="match status" value="1"/>
</dbReference>
<dbReference type="GO" id="GO:0016036">
    <property type="term" value="P:cellular response to phosphate starvation"/>
    <property type="evidence" value="ECO:0007669"/>
    <property type="project" value="TreeGrafter"/>
</dbReference>
<sequence length="334" mass="38470">MKLFLREHGLLVVLQFVQLALVLSVYVLDGYRDWRTGFYAVFIGMFVLLGYLVYRYFRHARMYKLLSAPPLSLEESIAPLGEAAVPGALHELLQNQYRQYQHQAKAWEHHRRDHLSFMNQWVHQMKTPLAVIHLTVQNREEPSFASIGEEAERLEQGLEKVLYAARLEAFEQDFQAERVNLRELAAGAINEHKRLFIRSEVYPDNQVDPELWVETDAKWMRFVLNQIVSNAIKYSAGSRTKVTFEAKADGGGNVTLEIRDRGVGIPLSDRKRVFQPFFTGENGRQFRESTGMGLYLAKKICDQLQHPIGLESAVGEGTVLRISFRQVQPYTDVR</sequence>
<evidence type="ECO:0000256" key="11">
    <source>
        <dbReference type="ARBA" id="ARBA00022989"/>
    </source>
</evidence>
<dbReference type="PANTHER" id="PTHR45453:SF2">
    <property type="entry name" value="HISTIDINE KINASE"/>
    <property type="match status" value="1"/>
</dbReference>
<keyword evidence="11 14" id="KW-1133">Transmembrane helix</keyword>
<dbReference type="Pfam" id="PF02518">
    <property type="entry name" value="HATPase_c"/>
    <property type="match status" value="1"/>
</dbReference>